<evidence type="ECO:0000259" key="2">
    <source>
        <dbReference type="Pfam" id="PF18164"/>
    </source>
</evidence>
<sequence length="274" mass="31991">MKTWREIAELTGFSGEALQELEETEKQARGNLSKDGNLQQILKNLTDPFCWEDARKGLKNLLQTDKKGMNMLLCMLTACGYTYEKYENLGISEEIFAETMKCFWRFVQEHQVSYGCYGFDRDFWTGRQLSLQLFRLGELEYEMCTQKEKKTIAVHIPSDADISSEKVQESLHQTREFFERYYPNYRQAPYTCESWLLSPALKDLLPPNSRILNFQALFEVDKVHWESDAVLEWVFQKRGNSLEELPEDTSLQRKMKAYLLDGGKVGEAFGYLKA</sequence>
<evidence type="ECO:0000259" key="1">
    <source>
        <dbReference type="Pfam" id="PF18082"/>
    </source>
</evidence>
<proteinExistence type="predicted"/>
<dbReference type="EMBL" id="JAAITA010000001">
    <property type="protein sequence ID" value="NSJ84659.1"/>
    <property type="molecule type" value="Genomic_DNA"/>
</dbReference>
<evidence type="ECO:0000313" key="3">
    <source>
        <dbReference type="EMBL" id="NSJ84659.1"/>
    </source>
</evidence>
<organism evidence="3 4">
    <name type="scientific">Blautia hansenii</name>
    <name type="common">Ruminococcus hansenii</name>
    <dbReference type="NCBI Taxonomy" id="1322"/>
    <lineage>
        <taxon>Bacteria</taxon>
        <taxon>Bacillati</taxon>
        <taxon>Bacillota</taxon>
        <taxon>Clostridia</taxon>
        <taxon>Lachnospirales</taxon>
        <taxon>Lachnospiraceae</taxon>
        <taxon>Blautia</taxon>
    </lineage>
</organism>
<dbReference type="Pfam" id="PF18164">
    <property type="entry name" value="GNAT_C"/>
    <property type="match status" value="1"/>
</dbReference>
<dbReference type="Proteomes" id="UP000822142">
    <property type="component" value="Unassembled WGS sequence"/>
</dbReference>
<comment type="caution">
    <text evidence="3">The sequence shown here is derived from an EMBL/GenBank/DDBJ whole genome shotgun (WGS) entry which is preliminary data.</text>
</comment>
<accession>A0ABX2I324</accession>
<feature type="domain" description="GNAT-like C-terminal" evidence="2">
    <location>
        <begin position="133"/>
        <end position="272"/>
    </location>
</feature>
<gene>
    <name evidence="3" type="ORF">G5A70_00330</name>
</gene>
<reference evidence="3 4" key="1">
    <citation type="journal article" date="2020" name="Cell Host Microbe">
        <title>Functional and Genomic Variation between Human-Derived Isolates of Lachnospiraceae Reveals Inter- and Intra-Species Diversity.</title>
        <authorList>
            <person name="Sorbara M.T."/>
            <person name="Littmann E.R."/>
            <person name="Fontana E."/>
            <person name="Moody T.U."/>
            <person name="Kohout C.E."/>
            <person name="Gjonbalaj M."/>
            <person name="Eaton V."/>
            <person name="Seok R."/>
            <person name="Leiner I.M."/>
            <person name="Pamer E.G."/>
        </authorList>
    </citation>
    <scope>NUCLEOTIDE SEQUENCE [LARGE SCALE GENOMIC DNA]</scope>
    <source>
        <strain evidence="3 4">MSK.15.26</strain>
    </source>
</reference>
<name>A0ABX2I324_BLAHA</name>
<dbReference type="InterPro" id="IPR041644">
    <property type="entry name" value="GNAT_C"/>
</dbReference>
<evidence type="ECO:0000313" key="4">
    <source>
        <dbReference type="Proteomes" id="UP000822142"/>
    </source>
</evidence>
<dbReference type="InterPro" id="IPR041273">
    <property type="entry name" value="NAT_N"/>
</dbReference>
<protein>
    <submittedName>
        <fullName evidence="3">Uncharacterized protein</fullName>
    </submittedName>
</protein>
<dbReference type="RefSeq" id="WP_173747141.1">
    <property type="nucleotide sequence ID" value="NZ_JAAITA010000001.1"/>
</dbReference>
<dbReference type="Gene3D" id="3.40.630.120">
    <property type="match status" value="1"/>
</dbReference>
<keyword evidence="4" id="KW-1185">Reference proteome</keyword>
<feature type="domain" description="N-acyltransferase N-terminal" evidence="1">
    <location>
        <begin position="5"/>
        <end position="130"/>
    </location>
</feature>
<dbReference type="Pfam" id="PF18082">
    <property type="entry name" value="NAT_N"/>
    <property type="match status" value="1"/>
</dbReference>